<sequence>MAVAATAPSSGKARSQAPRRRRRAGRIVLAILLALVLALGFSMFGAWNWVNSRLNKTSWLSSMADDSAATSWLLLGSDERDGSAGGTSQDTPGFRTDTILVLTKPKSGASSLISIPRDSLMKVSDSYMKINAVAEVVSRKALVEQVESITGHKIDHVAEIRFGGLQKVVDAIGGVELCYDRTVDDADSQLKWTAGCHHADGATALAFSRMRYQDPNGDFGRAERQRKVIAAVVSKATSAKVLANPSTVRALASSGLDSITVDEKSSPLTLVSMALAFKSATGDDGVTGSLYWSDPDYYVDGVGSSVLLDDAKNLDLFNSLVQGTHKAGVVGTLAESQ</sequence>
<dbReference type="PANTHER" id="PTHR33392">
    <property type="entry name" value="POLYISOPRENYL-TEICHOIC ACID--PEPTIDOGLYCAN TEICHOIC ACID TRANSFERASE TAGU"/>
    <property type="match status" value="1"/>
</dbReference>
<dbReference type="STRING" id="1693.BMIN_1371"/>
<gene>
    <name evidence="4" type="ORF">BMIN_1371</name>
</gene>
<feature type="transmembrane region" description="Helical" evidence="2">
    <location>
        <begin position="27"/>
        <end position="50"/>
    </location>
</feature>
<comment type="caution">
    <text evidence="4">The sequence shown here is derived from an EMBL/GenBank/DDBJ whole genome shotgun (WGS) entry which is preliminary data.</text>
</comment>
<keyword evidence="2" id="KW-0472">Membrane</keyword>
<keyword evidence="2" id="KW-1133">Transmembrane helix</keyword>
<dbReference type="Pfam" id="PF03816">
    <property type="entry name" value="LytR_cpsA_psr"/>
    <property type="match status" value="1"/>
</dbReference>
<dbReference type="PANTHER" id="PTHR33392:SF6">
    <property type="entry name" value="POLYISOPRENYL-TEICHOIC ACID--PEPTIDOGLYCAN TEICHOIC ACID TRANSFERASE TAGU"/>
    <property type="match status" value="1"/>
</dbReference>
<evidence type="ECO:0000313" key="4">
    <source>
        <dbReference type="EMBL" id="KFI73276.1"/>
    </source>
</evidence>
<dbReference type="Proteomes" id="UP000029014">
    <property type="component" value="Unassembled WGS sequence"/>
</dbReference>
<name>A0A087BQH6_9BIFI</name>
<dbReference type="NCBIfam" id="TIGR00350">
    <property type="entry name" value="lytR_cpsA_psr"/>
    <property type="match status" value="1"/>
</dbReference>
<dbReference type="EMBL" id="JGZD01000007">
    <property type="protein sequence ID" value="KFI73276.1"/>
    <property type="molecule type" value="Genomic_DNA"/>
</dbReference>
<protein>
    <submittedName>
        <fullName evidence="4">Putative cell envelope-related function transcriptional attenuator common domain protein</fullName>
    </submittedName>
</protein>
<accession>A0A087BQH6</accession>
<proteinExistence type="inferred from homology"/>
<dbReference type="AlphaFoldDB" id="A0A087BQH6"/>
<dbReference type="InterPro" id="IPR004474">
    <property type="entry name" value="LytR_CpsA_psr"/>
</dbReference>
<evidence type="ECO:0000256" key="2">
    <source>
        <dbReference type="SAM" id="Phobius"/>
    </source>
</evidence>
<dbReference type="eggNOG" id="COG1316">
    <property type="taxonomic scope" value="Bacteria"/>
</dbReference>
<dbReference type="Gene3D" id="3.40.630.190">
    <property type="entry name" value="LCP protein"/>
    <property type="match status" value="1"/>
</dbReference>
<comment type="similarity">
    <text evidence="1">Belongs to the LytR/CpsA/Psr (LCP) family.</text>
</comment>
<dbReference type="InterPro" id="IPR050922">
    <property type="entry name" value="LytR/CpsA/Psr_CW_biosynth"/>
</dbReference>
<feature type="domain" description="Cell envelope-related transcriptional attenuator" evidence="3">
    <location>
        <begin position="95"/>
        <end position="237"/>
    </location>
</feature>
<evidence type="ECO:0000259" key="3">
    <source>
        <dbReference type="Pfam" id="PF03816"/>
    </source>
</evidence>
<evidence type="ECO:0000256" key="1">
    <source>
        <dbReference type="ARBA" id="ARBA00006068"/>
    </source>
</evidence>
<keyword evidence="2" id="KW-0812">Transmembrane</keyword>
<organism evidence="4 5">
    <name type="scientific">Bifidobacterium minimum</name>
    <dbReference type="NCBI Taxonomy" id="1693"/>
    <lineage>
        <taxon>Bacteria</taxon>
        <taxon>Bacillati</taxon>
        <taxon>Actinomycetota</taxon>
        <taxon>Actinomycetes</taxon>
        <taxon>Bifidobacteriales</taxon>
        <taxon>Bifidobacteriaceae</taxon>
        <taxon>Bifidobacterium</taxon>
    </lineage>
</organism>
<keyword evidence="5" id="KW-1185">Reference proteome</keyword>
<reference evidence="4 5" key="1">
    <citation type="submission" date="2014-03" db="EMBL/GenBank/DDBJ databases">
        <title>Genomics of Bifidobacteria.</title>
        <authorList>
            <person name="Ventura M."/>
            <person name="Milani C."/>
            <person name="Lugli G.A."/>
        </authorList>
    </citation>
    <scope>NUCLEOTIDE SEQUENCE [LARGE SCALE GENOMIC DNA]</scope>
    <source>
        <strain evidence="4 5">LMG 11592</strain>
    </source>
</reference>
<evidence type="ECO:0000313" key="5">
    <source>
        <dbReference type="Proteomes" id="UP000029014"/>
    </source>
</evidence>